<evidence type="ECO:0000256" key="9">
    <source>
        <dbReference type="ARBA" id="ARBA00022490"/>
    </source>
</evidence>
<evidence type="ECO:0000256" key="2">
    <source>
        <dbReference type="ARBA" id="ARBA00001460"/>
    </source>
</evidence>
<evidence type="ECO:0000256" key="12">
    <source>
        <dbReference type="ARBA" id="ARBA00022801"/>
    </source>
</evidence>
<comment type="catalytic activity">
    <reaction evidence="2 16">
        <text>1-(5-phospho-beta-D-ribosyl)-ATP + H2O = 1-(5-phospho-beta-D-ribosyl)-5'-AMP + diphosphate + H(+)</text>
        <dbReference type="Rhea" id="RHEA:22828"/>
        <dbReference type="ChEBI" id="CHEBI:15377"/>
        <dbReference type="ChEBI" id="CHEBI:15378"/>
        <dbReference type="ChEBI" id="CHEBI:33019"/>
        <dbReference type="ChEBI" id="CHEBI:59457"/>
        <dbReference type="ChEBI" id="CHEBI:73183"/>
        <dbReference type="EC" id="3.6.1.31"/>
    </reaction>
</comment>
<keyword evidence="14 16" id="KW-0368">Histidine biosynthesis</keyword>
<dbReference type="EC" id="3.6.1.31" evidence="16"/>
<comment type="catalytic activity">
    <reaction evidence="1 16">
        <text>1-(5-phospho-beta-D-ribosyl)-5'-AMP + H2O = 1-(5-phospho-beta-D-ribosyl)-5-[(5-phospho-beta-D-ribosylamino)methylideneamino]imidazole-4-carboxamide</text>
        <dbReference type="Rhea" id="RHEA:20049"/>
        <dbReference type="ChEBI" id="CHEBI:15377"/>
        <dbReference type="ChEBI" id="CHEBI:58435"/>
        <dbReference type="ChEBI" id="CHEBI:59457"/>
        <dbReference type="EC" id="3.5.4.19"/>
    </reaction>
</comment>
<dbReference type="HAMAP" id="MF_01019">
    <property type="entry name" value="HisIE"/>
    <property type="match status" value="1"/>
</dbReference>
<dbReference type="NCBIfam" id="TIGR03188">
    <property type="entry name" value="histidine_hisI"/>
    <property type="match status" value="1"/>
</dbReference>
<comment type="similarity">
    <text evidence="8 17">Belongs to the HisA/HisF family.</text>
</comment>
<name>A0A3R5WLX8_9FIRM</name>
<evidence type="ECO:0000256" key="6">
    <source>
        <dbReference type="ARBA" id="ARBA00007731"/>
    </source>
</evidence>
<keyword evidence="9 16" id="KW-0963">Cytoplasm</keyword>
<evidence type="ECO:0000256" key="13">
    <source>
        <dbReference type="ARBA" id="ARBA00022840"/>
    </source>
</evidence>
<dbReference type="GO" id="GO:0000105">
    <property type="term" value="P:L-histidine biosynthetic process"/>
    <property type="evidence" value="ECO:0007669"/>
    <property type="project" value="UniProtKB-UniRule"/>
</dbReference>
<dbReference type="InterPro" id="IPR023019">
    <property type="entry name" value="His_synth_HisIE"/>
</dbReference>
<dbReference type="InterPro" id="IPR008179">
    <property type="entry name" value="HisE"/>
</dbReference>
<evidence type="ECO:0000256" key="7">
    <source>
        <dbReference type="ARBA" id="ARBA00008299"/>
    </source>
</evidence>
<comment type="pathway">
    <text evidence="5 16">Amino-acid biosynthesis; L-histidine biosynthesis; L-histidine from 5-phospho-alpha-D-ribose 1-diphosphate: step 2/9.</text>
</comment>
<evidence type="ECO:0000256" key="16">
    <source>
        <dbReference type="HAMAP-Rule" id="MF_01019"/>
    </source>
</evidence>
<evidence type="ECO:0000256" key="3">
    <source>
        <dbReference type="ARBA" id="ARBA00004496"/>
    </source>
</evidence>
<dbReference type="CDD" id="cd11534">
    <property type="entry name" value="NTP-PPase_HisIE_like"/>
    <property type="match status" value="1"/>
</dbReference>
<evidence type="ECO:0000256" key="14">
    <source>
        <dbReference type="ARBA" id="ARBA00023102"/>
    </source>
</evidence>
<dbReference type="RefSeq" id="WP_004851035.1">
    <property type="nucleotide sequence ID" value="NZ_CABIWG010000001.1"/>
</dbReference>
<dbReference type="GeneID" id="92832125"/>
<dbReference type="InterPro" id="IPR013785">
    <property type="entry name" value="Aldolase_TIM"/>
</dbReference>
<evidence type="ECO:0000256" key="1">
    <source>
        <dbReference type="ARBA" id="ARBA00000024"/>
    </source>
</evidence>
<sequence length="424" mass="48057">MSNDMIYKKIIPCLDLNNAVEMAKYYNDAGADEIAYFDSRATKEGREPNVYVIRQICDSVDIPLIACGGVRKLEDVKKLLYAGASKVCMKSAAINNPELVTEAADRFGSERIICTIDLSECDEPVEYARKLKELGAGELLLLHNNMVPEYMDIVKSIRETVALPVIVSTYSTNGEAVAEMLNKTNAESISLYNLQKMDIMEIKQDCRAANIDVNLFESSMSFDEFKLNSDGLIPCVTQHYKTGEVLMVAYMNKESYEKTIRTGRMTYWSRSRNELWTKGDTSGHYQFVKSLTIDCDKDTILAKVSQIGAACHTGSRTCFFTDLVRKEYNDTNPLKVFEEVYNTIRDRKEDPSEGSYTNYLFDKGIDKILKKVGEGATEIVIAAMNPDSEDIKYEISDFLYHLMVLMVERGISWKDITEELADRR</sequence>
<dbReference type="FunFam" id="3.10.20.810:FF:000001">
    <property type="entry name" value="Histidine biosynthesis bifunctional protein HisIE"/>
    <property type="match status" value="1"/>
</dbReference>
<proteinExistence type="inferred from homology"/>
<keyword evidence="12 16" id="KW-0378">Hydrolase</keyword>
<dbReference type="SUPFAM" id="SSF51366">
    <property type="entry name" value="Ribulose-phoshate binding barrel"/>
    <property type="match status" value="1"/>
</dbReference>
<keyword evidence="13 16" id="KW-0067">ATP-binding</keyword>
<evidence type="ECO:0000256" key="10">
    <source>
        <dbReference type="ARBA" id="ARBA00022605"/>
    </source>
</evidence>
<dbReference type="InterPro" id="IPR026660">
    <property type="entry name" value="PRA-CH"/>
</dbReference>
<comment type="similarity">
    <text evidence="6 16">In the C-terminal section; belongs to the PRA-PH family.</text>
</comment>
<comment type="pathway">
    <text evidence="4 16">Amino-acid biosynthesis; L-histidine biosynthesis; L-histidine from 5-phospho-alpha-D-ribose 1-diphosphate: step 3/9.</text>
</comment>
<comment type="subcellular location">
    <subcellularLocation>
        <location evidence="3 16">Cytoplasm</location>
    </subcellularLocation>
</comment>
<dbReference type="SUPFAM" id="SSF101386">
    <property type="entry name" value="all-alpha NTP pyrophosphatases"/>
    <property type="match status" value="1"/>
</dbReference>
<dbReference type="GO" id="GO:0005524">
    <property type="term" value="F:ATP binding"/>
    <property type="evidence" value="ECO:0007669"/>
    <property type="project" value="UniProtKB-KW"/>
</dbReference>
<dbReference type="AlphaFoldDB" id="A0A3R5WLX8"/>
<dbReference type="HAMAP" id="MF_01021">
    <property type="entry name" value="HisI"/>
    <property type="match status" value="1"/>
</dbReference>
<dbReference type="Gene3D" id="3.10.20.810">
    <property type="entry name" value="Phosphoribosyl-AMP cyclohydrolase"/>
    <property type="match status" value="1"/>
</dbReference>
<feature type="region of interest" description="Phosphoribosyl-AMP cyclohydrolase" evidence="16">
    <location>
        <begin position="1"/>
        <end position="336"/>
    </location>
</feature>
<dbReference type="InterPro" id="IPR038019">
    <property type="entry name" value="PRib_AMP_CycHydrolase_sf"/>
</dbReference>
<dbReference type="PANTHER" id="PTHR42945:SF1">
    <property type="entry name" value="HISTIDINE BIOSYNTHESIS BIFUNCTIONAL PROTEIN HIS7"/>
    <property type="match status" value="1"/>
</dbReference>
<organism evidence="19 20">
    <name type="scientific">Coprococcus eutactus</name>
    <dbReference type="NCBI Taxonomy" id="33043"/>
    <lineage>
        <taxon>Bacteria</taxon>
        <taxon>Bacillati</taxon>
        <taxon>Bacillota</taxon>
        <taxon>Clostridia</taxon>
        <taxon>Lachnospirales</taxon>
        <taxon>Lachnospiraceae</taxon>
        <taxon>Coprococcus</taxon>
    </lineage>
</organism>
<dbReference type="Pfam" id="PF00977">
    <property type="entry name" value="His_biosynth"/>
    <property type="match status" value="1"/>
</dbReference>
<keyword evidence="15 16" id="KW-0511">Multifunctional enzyme</keyword>
<dbReference type="EC" id="3.5.4.19" evidence="16"/>
<dbReference type="EMBL" id="QRVK01000007">
    <property type="protein sequence ID" value="RGS43356.1"/>
    <property type="molecule type" value="Genomic_DNA"/>
</dbReference>
<dbReference type="GO" id="GO:0005737">
    <property type="term" value="C:cytoplasm"/>
    <property type="evidence" value="ECO:0007669"/>
    <property type="project" value="UniProtKB-SubCell"/>
</dbReference>
<dbReference type="NCBIfam" id="NF000768">
    <property type="entry name" value="PRK00051.1"/>
    <property type="match status" value="1"/>
</dbReference>
<dbReference type="NCBIfam" id="NF002747">
    <property type="entry name" value="PRK02759.1"/>
    <property type="match status" value="1"/>
</dbReference>
<dbReference type="HAMAP" id="MF_01020">
    <property type="entry name" value="HisE"/>
    <property type="match status" value="1"/>
</dbReference>
<dbReference type="Gene3D" id="1.10.287.1080">
    <property type="entry name" value="MazG-like"/>
    <property type="match status" value="1"/>
</dbReference>
<dbReference type="Gene3D" id="3.20.20.70">
    <property type="entry name" value="Aldolase class I"/>
    <property type="match status" value="1"/>
</dbReference>
<protein>
    <recommendedName>
        <fullName evidence="16">Histidine biosynthesis bifunctional protein HisIE</fullName>
    </recommendedName>
    <domain>
        <recommendedName>
            <fullName evidence="16">Phosphoribosyl-AMP cyclohydrolase</fullName>
            <shortName evidence="16">PRA-CH</shortName>
            <ecNumber evidence="16">3.5.4.19</ecNumber>
        </recommendedName>
    </domain>
    <domain>
        <recommendedName>
            <fullName evidence="16">Phosphoribosyl-ATP pyrophosphatase</fullName>
            <shortName evidence="16">PRA-PH</shortName>
            <ecNumber evidence="16">3.6.1.31</ecNumber>
        </recommendedName>
    </domain>
</protein>
<dbReference type="GO" id="GO:0004636">
    <property type="term" value="F:phosphoribosyl-ATP diphosphatase activity"/>
    <property type="evidence" value="ECO:0007669"/>
    <property type="project" value="UniProtKB-UniRule"/>
</dbReference>
<keyword evidence="11 16" id="KW-0547">Nucleotide-binding</keyword>
<dbReference type="InterPro" id="IPR011060">
    <property type="entry name" value="RibuloseP-bd_barrel"/>
</dbReference>
<dbReference type="Proteomes" id="UP000283295">
    <property type="component" value="Unassembled WGS sequence"/>
</dbReference>
<evidence type="ECO:0000313" key="20">
    <source>
        <dbReference type="Proteomes" id="UP000283295"/>
    </source>
</evidence>
<comment type="similarity">
    <text evidence="7 16">In the N-terminal section; belongs to the PRA-CH family.</text>
</comment>
<evidence type="ECO:0000256" key="4">
    <source>
        <dbReference type="ARBA" id="ARBA00005169"/>
    </source>
</evidence>
<evidence type="ECO:0000256" key="11">
    <source>
        <dbReference type="ARBA" id="ARBA00022741"/>
    </source>
</evidence>
<evidence type="ECO:0000313" key="19">
    <source>
        <dbReference type="EMBL" id="RGS43356.1"/>
    </source>
</evidence>
<dbReference type="InterPro" id="IPR002496">
    <property type="entry name" value="PRib_AMP_CycHydrolase_dom"/>
</dbReference>
<dbReference type="GO" id="GO:0004635">
    <property type="term" value="F:phosphoribosyl-AMP cyclohydrolase activity"/>
    <property type="evidence" value="ECO:0007669"/>
    <property type="project" value="UniProtKB-UniRule"/>
</dbReference>
<dbReference type="Pfam" id="PF01503">
    <property type="entry name" value="PRA-PH"/>
    <property type="match status" value="1"/>
</dbReference>
<dbReference type="UniPathway" id="UPA00031">
    <property type="reaction ID" value="UER00007"/>
</dbReference>
<dbReference type="InterPro" id="IPR021130">
    <property type="entry name" value="PRib-ATP_PPHydrolase-like"/>
</dbReference>
<dbReference type="SUPFAM" id="SSF141734">
    <property type="entry name" value="HisI-like"/>
    <property type="match status" value="1"/>
</dbReference>
<evidence type="ECO:0000256" key="8">
    <source>
        <dbReference type="ARBA" id="ARBA00009667"/>
    </source>
</evidence>
<keyword evidence="10 16" id="KW-0028">Amino-acid biosynthesis</keyword>
<dbReference type="OrthoDB" id="9795769at2"/>
<dbReference type="InterPro" id="IPR006062">
    <property type="entry name" value="His_biosynth"/>
</dbReference>
<accession>A0A3R5WLX8</accession>
<dbReference type="Pfam" id="PF01502">
    <property type="entry name" value="PRA-CH"/>
    <property type="match status" value="1"/>
</dbReference>
<evidence type="ECO:0000256" key="15">
    <source>
        <dbReference type="ARBA" id="ARBA00023268"/>
    </source>
</evidence>
<evidence type="ECO:0000256" key="5">
    <source>
        <dbReference type="ARBA" id="ARBA00005204"/>
    </source>
</evidence>
<reference evidence="19 20" key="1">
    <citation type="submission" date="2018-08" db="EMBL/GenBank/DDBJ databases">
        <title>A genome reference for cultivated species of the human gut microbiota.</title>
        <authorList>
            <person name="Zou Y."/>
            <person name="Xue W."/>
            <person name="Luo G."/>
        </authorList>
    </citation>
    <scope>NUCLEOTIDE SEQUENCE [LARGE SCALE GENOMIC DNA]</scope>
    <source>
        <strain evidence="19 20">AF22-21</strain>
    </source>
</reference>
<dbReference type="PANTHER" id="PTHR42945">
    <property type="entry name" value="HISTIDINE BIOSYNTHESIS BIFUNCTIONAL PROTEIN"/>
    <property type="match status" value="1"/>
</dbReference>
<evidence type="ECO:0000256" key="17">
    <source>
        <dbReference type="RuleBase" id="RU003657"/>
    </source>
</evidence>
<feature type="domain" description="Phosphoribosyl-AMP cyclohydrolase" evidence="18">
    <location>
        <begin position="247"/>
        <end position="320"/>
    </location>
</feature>
<gene>
    <name evidence="16" type="primary">hisI</name>
    <name evidence="16" type="synonym">hisIE</name>
    <name evidence="19" type="ORF">DWX94_04635</name>
</gene>
<evidence type="ECO:0000259" key="18">
    <source>
        <dbReference type="Pfam" id="PF01502"/>
    </source>
</evidence>
<comment type="caution">
    <text evidence="19">The sequence shown here is derived from an EMBL/GenBank/DDBJ whole genome shotgun (WGS) entry which is preliminary data.</text>
</comment>
<feature type="region of interest" description="Phosphoribosyl-ATP pyrophosphohydrolase" evidence="16">
    <location>
        <begin position="337"/>
        <end position="424"/>
    </location>
</feature>